<dbReference type="InterPro" id="IPR029063">
    <property type="entry name" value="SAM-dependent_MTases_sf"/>
</dbReference>
<dbReference type="SUPFAM" id="SSF53335">
    <property type="entry name" value="S-adenosyl-L-methionine-dependent methyltransferases"/>
    <property type="match status" value="1"/>
</dbReference>
<dbReference type="PANTHER" id="PTHR45626:SF17">
    <property type="entry name" value="HELICASE-LIKE TRANSCRIPTION FACTOR"/>
    <property type="match status" value="1"/>
</dbReference>
<feature type="compositionally biased region" description="Basic and acidic residues" evidence="7">
    <location>
        <begin position="109"/>
        <end position="118"/>
    </location>
</feature>
<accession>A0ABD3NGQ8</accession>
<evidence type="ECO:0000256" key="4">
    <source>
        <dbReference type="ARBA" id="ARBA00022801"/>
    </source>
</evidence>
<dbReference type="InterPro" id="IPR016177">
    <property type="entry name" value="DNA-bd_dom_sf"/>
</dbReference>
<feature type="compositionally biased region" description="Acidic residues" evidence="7">
    <location>
        <begin position="401"/>
        <end position="411"/>
    </location>
</feature>
<dbReference type="GO" id="GO:0016787">
    <property type="term" value="F:hydrolase activity"/>
    <property type="evidence" value="ECO:0007669"/>
    <property type="project" value="UniProtKB-KW"/>
</dbReference>
<evidence type="ECO:0000313" key="10">
    <source>
        <dbReference type="Proteomes" id="UP001530400"/>
    </source>
</evidence>
<evidence type="ECO:0000259" key="8">
    <source>
        <dbReference type="PROSITE" id="PS50982"/>
    </source>
</evidence>
<dbReference type="InterPro" id="IPR001739">
    <property type="entry name" value="Methyl_CpG_DNA-bd"/>
</dbReference>
<feature type="compositionally biased region" description="Low complexity" evidence="7">
    <location>
        <begin position="146"/>
        <end position="161"/>
    </location>
</feature>
<dbReference type="SUPFAM" id="SSF54171">
    <property type="entry name" value="DNA-binding domain"/>
    <property type="match status" value="1"/>
</dbReference>
<keyword evidence="1" id="KW-0489">Methyltransferase</keyword>
<dbReference type="InterPro" id="IPR038718">
    <property type="entry name" value="SNF2-like_sf"/>
</dbReference>
<dbReference type="Pfam" id="PF21743">
    <property type="entry name" value="PTM_DIR17_Tudor"/>
    <property type="match status" value="1"/>
</dbReference>
<dbReference type="InterPro" id="IPR001525">
    <property type="entry name" value="C5_MeTfrase"/>
</dbReference>
<dbReference type="Gene3D" id="3.40.50.10810">
    <property type="entry name" value="Tandem AAA-ATPase domain"/>
    <property type="match status" value="1"/>
</dbReference>
<keyword evidence="5" id="KW-0347">Helicase</keyword>
<dbReference type="InterPro" id="IPR014001">
    <property type="entry name" value="Helicase_ATP-bd"/>
</dbReference>
<feature type="compositionally biased region" description="Low complexity" evidence="7">
    <location>
        <begin position="31"/>
        <end position="52"/>
    </location>
</feature>
<evidence type="ECO:0000256" key="1">
    <source>
        <dbReference type="ARBA" id="ARBA00022603"/>
    </source>
</evidence>
<comment type="caution">
    <text evidence="9">The sequence shown here is derived from an EMBL/GenBank/DDBJ whole genome shotgun (WGS) entry which is preliminary data.</text>
</comment>
<dbReference type="GO" id="GO:0032259">
    <property type="term" value="P:methylation"/>
    <property type="evidence" value="ECO:0007669"/>
    <property type="project" value="UniProtKB-KW"/>
</dbReference>
<proteinExistence type="predicted"/>
<evidence type="ECO:0000256" key="7">
    <source>
        <dbReference type="SAM" id="MobiDB-lite"/>
    </source>
</evidence>
<sequence length="2374" mass="265564">MAKTPTKSPNNKPTPHKKSTTAKSSLDSFLTKPKSSPRTPTKKPQSTTPSFSRSPSKLDSIPSEPCDIAEGWTVKSVPRKPGSLIHIDRYYYCPEGKMYRSRKEALRSLGRLEEEDGKKRRKSGAAKASAKKKQKDDEKKEKATASKKSPTKSKSPAKSPKYPIGTSISKIFQDPADGIDKPFQGKVTKFNSKDGMYYVSYEDSDGEEMSEGEVGEYLASTAAKKSNGKKENGTAAKKSNENKEANIFRVGSKVSKEMYDPEFEMERPIEGSVTSFDSKTGKYTVSYENDTSEHLEEEEVATIFVPKFERGKVKVSKEGMAGMVGKFSIKEKKYDVHWGKLKSSFLSEGEIEDLLNGKEKKKNKAAADTTDEEESSGTPEQEITTGKRRSAAKKVNYRIDESDEEEFTDDDEKPKAKKKTKKAVKKSKGKKKNDSDSDDFAPGEESDDDELMNDAGPTSSDEEEFVAKKPTKKKAAESTAKAKKEPKPEHEGRTKMSDVEGIKKTLKNNPDYFKLTRDEIKATQSFLDPCGMEATDDIIDRLVGHQLDRILNLLSLALKGDALGSKSNPLVLGTACSGTDAPALALMLNQEQLEARGMGGLFKYEHVFSCEKEPYKQAYLARNFDSTLYPDIVKLCDNPPRDVYGQEKPLPSFNIFVAGTSCKNFSMMMSNKRLDIEDKGCSGETFLAACELLMKDKPKFAIFENVTKAPWEKMSEYITGRLNLATVDDGNKSIKGASKGKEGELELTLQDGKILTHKVPSQVGCQCGAVVKGYTKGSSRKVQDVTWPNSSKKTCTLTEFVKHNGIDKKNDTLYLETDVVYCTRWLKVDTKEFGLPQTRERTYMFVWQPDDENVDDDLGDYWEAVVEYLQFPVRHALESFILEANHDVIRVFREALNGPAGRYTSRAVNQAPDFWDKSNTNANLPHNLNTRAAIGMDEYARPQTKWGAYGKMQVPPHYWLEYQKCISQRQLDMLDILHGSAARDAESHDSNFASYFWNISQNVSREKHRTSRSGIAGCITPGGDVFLPHAGRPLLGCEKLLLQGIPYFRLLLGNETEVQLGDLAGNAMSLTVVNATMLAAMTAKQLRQEHNKSGKKKIADTLTMLSKVSPSKETTVESGAMDVEKDLTSASSVTKLFKDLSNLANEAIKSSIWCTCETSGRISRTTQFLQCRVCSVACCRDCCHEDQGYQLGSHDIKDVSLTAEHDPSSFEMKLRSIMPASLMLSPDGIERIALISNDKYRIASLSKYTYSLHQIKQSKMKWLAIYYARDEKTTETLAELKITVGELERKADTSDRTVGVKCELTSFVPAKREPFEYGEMPVCASARQLVGENDLVWKVKDADTATTLSVVGTNPSPSFRIQVGLNDVAVEGQLKAIKTQHKAFAQAKSHGEERRWLYVKNWKEWPSEITVSGCSDLAGEYIRVGCEQTFNQSACWIRKQKDNAPELYLLLKPDVGRTGPDIAVISSSSNYLDASSIRATFPLDWQPSDALIEKHHSVSGVSLSSWKDLPMICYAFANTCSVESPKVDDSSLLLKVKGFTDDTVADLCCRDDESGQNNLVPLNVHRGAKALQTVRRFNLSCLAEILKHAAAHGLKYDMGLNSSWNKIEPKDVPFGCCLATIPPRPTETWSFDTERDVWERNSEPGASRKYFLALQSAPQCFSFVVDRKQRSLTIECHPEVAAHHAAFGLIDGRGDGYEKDVSVEFRLLSVQEDPILDRFKLHNCQDLPETNVPLKGGYELYERQKKAVTKMVRIERGEVGFKEIEMNEQTMPGAAGWSLLARARRMTKLRGGVIADAIGAGKTVISIAIILQGIQAARKNRSFPRKTSATLVVVPPGLIDQWKREVQKFTDDMPKVICIYDADAMKNYSLKNIVEADMVICPVDLLEAKGYMARLARIAAGVKNEKEVPQLPKETGQVEKNGAAGVWIPASSQDPFGGANNPRSQQRRDESAYFTHIYHDYIRKLREKEFEHHEKGIPLEYFEWERVFIDEIHECLCTSKDEMKEAKASKDKDSGFFKEKNRRAGREFLGITTKDTSKRPLVFRQAIFGLTATPLLDSTNRVIELANLMGNAYVIGLSNHWRNLERESGRDIFLSNFLEPKQSREIRKQIYSKCQNYLDLACCKNKNEEDMEGIEKVHVLETVKMTEEEGVLYKKSQSGMTVPSYSTKVEDFDVTAGHDISKFLRRNANLVSRGKKLVEICKNILSQEGSERSKIIVFADGRIGAGNVARDFLMQEKDLGCTWLDEDDTVQEKNKKLGWYQYADVTEEDKKRPRVLVLHFEHAAGLNLQAECNNLILFTPLYGGEGGTSGDVVADVSTEMQAIGRVFRPGQSKSKVYIYRIEVKGPNGEECLDGQLIRRNTDEATQQMAVNADD</sequence>
<feature type="compositionally biased region" description="Basic residues" evidence="7">
    <location>
        <begin position="386"/>
        <end position="396"/>
    </location>
</feature>
<reference evidence="9 10" key="1">
    <citation type="submission" date="2024-10" db="EMBL/GenBank/DDBJ databases">
        <title>Updated reference genomes for cyclostephanoid diatoms.</title>
        <authorList>
            <person name="Roberts W.R."/>
            <person name="Alverson A.J."/>
        </authorList>
    </citation>
    <scope>NUCLEOTIDE SEQUENCE [LARGE SCALE GENOMIC DNA]</scope>
    <source>
        <strain evidence="9 10">AJA010-31</strain>
    </source>
</reference>
<evidence type="ECO:0000256" key="6">
    <source>
        <dbReference type="ARBA" id="ARBA00022840"/>
    </source>
</evidence>
<feature type="compositionally biased region" description="Basic and acidic residues" evidence="7">
    <location>
        <begin position="228"/>
        <end position="243"/>
    </location>
</feature>
<dbReference type="InterPro" id="IPR050628">
    <property type="entry name" value="SNF2_RAD54_helicase_TF"/>
</dbReference>
<evidence type="ECO:0000256" key="2">
    <source>
        <dbReference type="ARBA" id="ARBA00022679"/>
    </source>
</evidence>
<feature type="region of interest" description="Disordered" evidence="7">
    <location>
        <begin position="352"/>
        <end position="496"/>
    </location>
</feature>
<evidence type="ECO:0000256" key="3">
    <source>
        <dbReference type="ARBA" id="ARBA00022741"/>
    </source>
</evidence>
<feature type="compositionally biased region" description="Basic residues" evidence="7">
    <location>
        <begin position="415"/>
        <end position="431"/>
    </location>
</feature>
<evidence type="ECO:0000313" key="9">
    <source>
        <dbReference type="EMBL" id="KAL3775158.1"/>
    </source>
</evidence>
<feature type="compositionally biased region" description="Low complexity" evidence="7">
    <location>
        <begin position="1"/>
        <end position="13"/>
    </location>
</feature>
<dbReference type="SMART" id="SM00487">
    <property type="entry name" value="DEXDc"/>
    <property type="match status" value="1"/>
</dbReference>
<feature type="region of interest" description="Disordered" evidence="7">
    <location>
        <begin position="223"/>
        <end position="243"/>
    </location>
</feature>
<evidence type="ECO:0000256" key="5">
    <source>
        <dbReference type="ARBA" id="ARBA00022806"/>
    </source>
</evidence>
<dbReference type="InterPro" id="IPR000330">
    <property type="entry name" value="SNF2_N"/>
</dbReference>
<keyword evidence="10" id="KW-1185">Reference proteome</keyword>
<dbReference type="EMBL" id="JALLPJ020001165">
    <property type="protein sequence ID" value="KAL3775158.1"/>
    <property type="molecule type" value="Genomic_DNA"/>
</dbReference>
<feature type="region of interest" description="Disordered" evidence="7">
    <location>
        <begin position="1"/>
        <end position="79"/>
    </location>
</feature>
<dbReference type="PANTHER" id="PTHR45626">
    <property type="entry name" value="TRANSCRIPTION TERMINATION FACTOR 2-RELATED"/>
    <property type="match status" value="1"/>
</dbReference>
<dbReference type="Pfam" id="PF00145">
    <property type="entry name" value="DNA_methylase"/>
    <property type="match status" value="1"/>
</dbReference>
<feature type="compositionally biased region" description="Basic and acidic residues" evidence="7">
    <location>
        <begin position="134"/>
        <end position="144"/>
    </location>
</feature>
<dbReference type="Gene3D" id="3.30.890.10">
    <property type="entry name" value="Methyl-cpg-binding Protein 2, Chain A"/>
    <property type="match status" value="1"/>
</dbReference>
<feature type="compositionally biased region" description="Basic residues" evidence="7">
    <location>
        <begin position="119"/>
        <end position="133"/>
    </location>
</feature>
<keyword evidence="4" id="KW-0378">Hydrolase</keyword>
<keyword evidence="3" id="KW-0547">Nucleotide-binding</keyword>
<feature type="domain" description="MBD" evidence="8">
    <location>
        <begin position="58"/>
        <end position="129"/>
    </location>
</feature>
<dbReference type="GO" id="GO:0008168">
    <property type="term" value="F:methyltransferase activity"/>
    <property type="evidence" value="ECO:0007669"/>
    <property type="project" value="UniProtKB-KW"/>
</dbReference>
<dbReference type="PROSITE" id="PS50982">
    <property type="entry name" value="MBD"/>
    <property type="match status" value="1"/>
</dbReference>
<organism evidence="9 10">
    <name type="scientific">Cyclotella atomus</name>
    <dbReference type="NCBI Taxonomy" id="382360"/>
    <lineage>
        <taxon>Eukaryota</taxon>
        <taxon>Sar</taxon>
        <taxon>Stramenopiles</taxon>
        <taxon>Ochrophyta</taxon>
        <taxon>Bacillariophyta</taxon>
        <taxon>Coscinodiscophyceae</taxon>
        <taxon>Thalassiosirophycidae</taxon>
        <taxon>Stephanodiscales</taxon>
        <taxon>Stephanodiscaceae</taxon>
        <taxon>Cyclotella</taxon>
    </lineage>
</organism>
<dbReference type="SUPFAM" id="SSF52540">
    <property type="entry name" value="P-loop containing nucleoside triphosphate hydrolases"/>
    <property type="match status" value="2"/>
</dbReference>
<feature type="compositionally biased region" description="Acidic residues" evidence="7">
    <location>
        <begin position="436"/>
        <end position="452"/>
    </location>
</feature>
<dbReference type="Pfam" id="PF00176">
    <property type="entry name" value="SNF2-rel_dom"/>
    <property type="match status" value="1"/>
</dbReference>
<feature type="compositionally biased region" description="Basic and acidic residues" evidence="7">
    <location>
        <begin position="474"/>
        <end position="496"/>
    </location>
</feature>
<dbReference type="Gene3D" id="3.40.50.300">
    <property type="entry name" value="P-loop containing nucleotide triphosphate hydrolases"/>
    <property type="match status" value="1"/>
</dbReference>
<dbReference type="Proteomes" id="UP001530400">
    <property type="component" value="Unassembled WGS sequence"/>
</dbReference>
<dbReference type="GO" id="GO:0005524">
    <property type="term" value="F:ATP binding"/>
    <property type="evidence" value="ECO:0007669"/>
    <property type="project" value="UniProtKB-KW"/>
</dbReference>
<dbReference type="InterPro" id="IPR027417">
    <property type="entry name" value="P-loop_NTPase"/>
</dbReference>
<keyword evidence="6" id="KW-0067">ATP-binding</keyword>
<feature type="region of interest" description="Disordered" evidence="7">
    <location>
        <begin position="109"/>
        <end position="187"/>
    </location>
</feature>
<protein>
    <recommendedName>
        <fullName evidence="8">MBD domain-containing protein</fullName>
    </recommendedName>
</protein>
<dbReference type="GO" id="GO:0004386">
    <property type="term" value="F:helicase activity"/>
    <property type="evidence" value="ECO:0007669"/>
    <property type="project" value="UniProtKB-KW"/>
</dbReference>
<name>A0ABD3NGQ8_9STRA</name>
<dbReference type="Gene3D" id="3.40.50.150">
    <property type="entry name" value="Vaccinia Virus protein VP39"/>
    <property type="match status" value="1"/>
</dbReference>
<keyword evidence="2" id="KW-0808">Transferase</keyword>
<gene>
    <name evidence="9" type="ORF">ACHAWO_002617</name>
</gene>
<dbReference type="InterPro" id="IPR047365">
    <property type="entry name" value="Tudor_AtPTM-like"/>
</dbReference>